<keyword evidence="5" id="KW-1185">Reference proteome</keyword>
<evidence type="ECO:0000313" key="4">
    <source>
        <dbReference type="EMBL" id="KAK4247395.1"/>
    </source>
</evidence>
<evidence type="ECO:0000313" key="5">
    <source>
        <dbReference type="Proteomes" id="UP001303647"/>
    </source>
</evidence>
<evidence type="ECO:0000256" key="1">
    <source>
        <dbReference type="ARBA" id="ARBA00023002"/>
    </source>
</evidence>
<dbReference type="Gene3D" id="3.40.50.720">
    <property type="entry name" value="NAD(P)-binding Rossmann-like Domain"/>
    <property type="match status" value="1"/>
</dbReference>
<feature type="compositionally biased region" description="Basic and acidic residues" evidence="3">
    <location>
        <begin position="372"/>
        <end position="385"/>
    </location>
</feature>
<protein>
    <recommendedName>
        <fullName evidence="6">NAD(P)-binding protein</fullName>
    </recommendedName>
</protein>
<reference evidence="4" key="2">
    <citation type="submission" date="2023-05" db="EMBL/GenBank/DDBJ databases">
        <authorList>
            <consortium name="Lawrence Berkeley National Laboratory"/>
            <person name="Steindorff A."/>
            <person name="Hensen N."/>
            <person name="Bonometti L."/>
            <person name="Westerberg I."/>
            <person name="Brannstrom I.O."/>
            <person name="Guillou S."/>
            <person name="Cros-Aarteil S."/>
            <person name="Calhoun S."/>
            <person name="Haridas S."/>
            <person name="Kuo A."/>
            <person name="Mondo S."/>
            <person name="Pangilinan J."/>
            <person name="Riley R."/>
            <person name="Labutti K."/>
            <person name="Andreopoulos B."/>
            <person name="Lipzen A."/>
            <person name="Chen C."/>
            <person name="Yanf M."/>
            <person name="Daum C."/>
            <person name="Ng V."/>
            <person name="Clum A."/>
            <person name="Ohm R."/>
            <person name="Martin F."/>
            <person name="Silar P."/>
            <person name="Natvig D."/>
            <person name="Lalanne C."/>
            <person name="Gautier V."/>
            <person name="Ament-Velasquez S.L."/>
            <person name="Kruys A."/>
            <person name="Hutchinson M.I."/>
            <person name="Powell A.J."/>
            <person name="Barry K."/>
            <person name="Miller A.N."/>
            <person name="Grigoriev I.V."/>
            <person name="Debuchy R."/>
            <person name="Gladieux P."/>
            <person name="Thoren M.H."/>
            <person name="Johannesson H."/>
        </authorList>
    </citation>
    <scope>NUCLEOTIDE SEQUENCE</scope>
    <source>
        <strain evidence="4">CBS 359.72</strain>
    </source>
</reference>
<evidence type="ECO:0008006" key="6">
    <source>
        <dbReference type="Google" id="ProtNLM"/>
    </source>
</evidence>
<dbReference type="PANTHER" id="PTHR10366:SF562">
    <property type="entry name" value="ALDEHYDE REDUCTASE II (AFU_ORTHOLOGUE AFUA_1G11360)"/>
    <property type="match status" value="1"/>
</dbReference>
<dbReference type="EMBL" id="MU857654">
    <property type="protein sequence ID" value="KAK4247395.1"/>
    <property type="molecule type" value="Genomic_DNA"/>
</dbReference>
<keyword evidence="1" id="KW-0560">Oxidoreductase</keyword>
<gene>
    <name evidence="4" type="ORF">C7999DRAFT_32172</name>
</gene>
<dbReference type="Proteomes" id="UP001303647">
    <property type="component" value="Unassembled WGS sequence"/>
</dbReference>
<evidence type="ECO:0000256" key="3">
    <source>
        <dbReference type="SAM" id="MobiDB-lite"/>
    </source>
</evidence>
<dbReference type="PANTHER" id="PTHR10366">
    <property type="entry name" value="NAD DEPENDENT EPIMERASE/DEHYDRATASE"/>
    <property type="match status" value="1"/>
</dbReference>
<organism evidence="4 5">
    <name type="scientific">Corynascus novoguineensis</name>
    <dbReference type="NCBI Taxonomy" id="1126955"/>
    <lineage>
        <taxon>Eukaryota</taxon>
        <taxon>Fungi</taxon>
        <taxon>Dikarya</taxon>
        <taxon>Ascomycota</taxon>
        <taxon>Pezizomycotina</taxon>
        <taxon>Sordariomycetes</taxon>
        <taxon>Sordariomycetidae</taxon>
        <taxon>Sordariales</taxon>
        <taxon>Chaetomiaceae</taxon>
        <taxon>Corynascus</taxon>
    </lineage>
</organism>
<reference evidence="4" key="1">
    <citation type="journal article" date="2023" name="Mol. Phylogenet. Evol.">
        <title>Genome-scale phylogeny and comparative genomics of the fungal order Sordariales.</title>
        <authorList>
            <person name="Hensen N."/>
            <person name="Bonometti L."/>
            <person name="Westerberg I."/>
            <person name="Brannstrom I.O."/>
            <person name="Guillou S."/>
            <person name="Cros-Aarteil S."/>
            <person name="Calhoun S."/>
            <person name="Haridas S."/>
            <person name="Kuo A."/>
            <person name="Mondo S."/>
            <person name="Pangilinan J."/>
            <person name="Riley R."/>
            <person name="LaButti K."/>
            <person name="Andreopoulos B."/>
            <person name="Lipzen A."/>
            <person name="Chen C."/>
            <person name="Yan M."/>
            <person name="Daum C."/>
            <person name="Ng V."/>
            <person name="Clum A."/>
            <person name="Steindorff A."/>
            <person name="Ohm R.A."/>
            <person name="Martin F."/>
            <person name="Silar P."/>
            <person name="Natvig D.O."/>
            <person name="Lalanne C."/>
            <person name="Gautier V."/>
            <person name="Ament-Velasquez S.L."/>
            <person name="Kruys A."/>
            <person name="Hutchinson M.I."/>
            <person name="Powell A.J."/>
            <person name="Barry K."/>
            <person name="Miller A.N."/>
            <person name="Grigoriev I.V."/>
            <person name="Debuchy R."/>
            <person name="Gladieux P."/>
            <person name="Hiltunen Thoren M."/>
            <person name="Johannesson H."/>
        </authorList>
    </citation>
    <scope>NUCLEOTIDE SEQUENCE</scope>
    <source>
        <strain evidence="4">CBS 359.72</strain>
    </source>
</reference>
<evidence type="ECO:0000256" key="2">
    <source>
        <dbReference type="ARBA" id="ARBA00023445"/>
    </source>
</evidence>
<sequence length="425" mass="49998">MPELPEDKTVLVTNASEGVRLHTIKRLLAGGCRVRATVYDSKPAEYLDEVFESYKKDGKFERMVLLTQPPTRKRYWRNAVRGVHAIIHMPTIPQFGFKNDVENMWEQTEDSVTSILDAAELEPQMTAFVMTSHIAAATPLVVPTDSRVDPQDYNLAAVLGAIQESGKLYPDYYQLFYSCYVRAEQALWDWMEENNPHFKANVVVPSNVYGFNFATKYTDSWKHNWLWRLWHYGKSLPVVRDESPAQMHWYVDVDDVALLHVACVYDETIKNGERIMAFGCYRNWNHAIEILHEHYVKNVREEKEYNDEEFDERATREEAERRIPWVGEDGVKRGMLHANGTRMLEIMRRWKDYEGWKQFEDTVEECVDLFEKGGDDKPHPRDLRPPKPKPNPFLLPAGADVDEHHWRWIYRDDPVKPKFERMKDW</sequence>
<comment type="caution">
    <text evidence="4">The sequence shown here is derived from an EMBL/GenBank/DDBJ whole genome shotgun (WGS) entry which is preliminary data.</text>
</comment>
<dbReference type="InterPro" id="IPR050425">
    <property type="entry name" value="NAD(P)_dehydrat-like"/>
</dbReference>
<dbReference type="AlphaFoldDB" id="A0AAN7CSA6"/>
<dbReference type="SUPFAM" id="SSF51735">
    <property type="entry name" value="NAD(P)-binding Rossmann-fold domains"/>
    <property type="match status" value="1"/>
</dbReference>
<feature type="region of interest" description="Disordered" evidence="3">
    <location>
        <begin position="372"/>
        <end position="398"/>
    </location>
</feature>
<dbReference type="InterPro" id="IPR036291">
    <property type="entry name" value="NAD(P)-bd_dom_sf"/>
</dbReference>
<comment type="similarity">
    <text evidence="2">Belongs to the NAD(P)-dependent epimerase/dehydratase family. Dihydroflavonol-4-reductase subfamily.</text>
</comment>
<dbReference type="GO" id="GO:0016616">
    <property type="term" value="F:oxidoreductase activity, acting on the CH-OH group of donors, NAD or NADP as acceptor"/>
    <property type="evidence" value="ECO:0007669"/>
    <property type="project" value="TreeGrafter"/>
</dbReference>
<name>A0AAN7CSA6_9PEZI</name>
<accession>A0AAN7CSA6</accession>
<proteinExistence type="inferred from homology"/>